<sequence length="43" mass="5014">MKSMYDINDSRHLLKSTMMSSPTKLVRHKIRPLERSISVQVAK</sequence>
<gene>
    <name evidence="1" type="ORF">F441_01699</name>
</gene>
<protein>
    <submittedName>
        <fullName evidence="1">Uncharacterized protein</fullName>
    </submittedName>
</protein>
<comment type="caution">
    <text evidence="1">The sequence shown here is derived from an EMBL/GenBank/DDBJ whole genome shotgun (WGS) entry which is preliminary data.</text>
</comment>
<evidence type="ECO:0000313" key="1">
    <source>
        <dbReference type="EMBL" id="ETP25415.1"/>
    </source>
</evidence>
<dbReference type="Proteomes" id="UP000018958">
    <property type="component" value="Unassembled WGS sequence"/>
</dbReference>
<organism evidence="1 2">
    <name type="scientific">Phytophthora nicotianae CJ01A1</name>
    <dbReference type="NCBI Taxonomy" id="1317063"/>
    <lineage>
        <taxon>Eukaryota</taxon>
        <taxon>Sar</taxon>
        <taxon>Stramenopiles</taxon>
        <taxon>Oomycota</taxon>
        <taxon>Peronosporomycetes</taxon>
        <taxon>Peronosporales</taxon>
        <taxon>Peronosporaceae</taxon>
        <taxon>Phytophthora</taxon>
    </lineage>
</organism>
<accession>W2XRC3</accession>
<dbReference type="EMBL" id="ANIX01000349">
    <property type="protein sequence ID" value="ETP25415.1"/>
    <property type="molecule type" value="Genomic_DNA"/>
</dbReference>
<dbReference type="AlphaFoldDB" id="W2XRC3"/>
<proteinExistence type="predicted"/>
<evidence type="ECO:0000313" key="2">
    <source>
        <dbReference type="Proteomes" id="UP000018958"/>
    </source>
</evidence>
<reference evidence="1 2" key="1">
    <citation type="submission" date="2013-11" db="EMBL/GenBank/DDBJ databases">
        <title>The Genome Sequence of Phytophthora parasitica CJ01A1.</title>
        <authorList>
            <consortium name="The Broad Institute Genomics Platform"/>
            <person name="Russ C."/>
            <person name="Tyler B."/>
            <person name="Panabieres F."/>
            <person name="Shan W."/>
            <person name="Tripathy S."/>
            <person name="Grunwald N."/>
            <person name="Machado M."/>
            <person name="Johnson C.S."/>
            <person name="Walker B."/>
            <person name="Young S.K."/>
            <person name="Zeng Q."/>
            <person name="Gargeya S."/>
            <person name="Fitzgerald M."/>
            <person name="Haas B."/>
            <person name="Abouelleil A."/>
            <person name="Allen A.W."/>
            <person name="Alvarado L."/>
            <person name="Arachchi H.M."/>
            <person name="Berlin A.M."/>
            <person name="Chapman S.B."/>
            <person name="Gainer-Dewar J."/>
            <person name="Goldberg J."/>
            <person name="Griggs A."/>
            <person name="Gujja S."/>
            <person name="Hansen M."/>
            <person name="Howarth C."/>
            <person name="Imamovic A."/>
            <person name="Ireland A."/>
            <person name="Larimer J."/>
            <person name="McCowan C."/>
            <person name="Murphy C."/>
            <person name="Pearson M."/>
            <person name="Poon T.W."/>
            <person name="Priest M."/>
            <person name="Roberts A."/>
            <person name="Saif S."/>
            <person name="Shea T."/>
            <person name="Sisk P."/>
            <person name="Sykes S."/>
            <person name="Wortman J."/>
            <person name="Nusbaum C."/>
            <person name="Birren B."/>
        </authorList>
    </citation>
    <scope>NUCLEOTIDE SEQUENCE [LARGE SCALE GENOMIC DNA]</scope>
    <source>
        <strain evidence="1 2">CJ01A1</strain>
    </source>
</reference>
<name>W2XRC3_PHYNI</name>